<dbReference type="SUPFAM" id="SSF64182">
    <property type="entry name" value="DHH phosphoesterases"/>
    <property type="match status" value="1"/>
</dbReference>
<dbReference type="EMBL" id="NKHG01000119">
    <property type="protein sequence ID" value="PCK18307.1"/>
    <property type="molecule type" value="Genomic_DNA"/>
</dbReference>
<gene>
    <name evidence="2" type="ORF">CEY02_19090</name>
</gene>
<comment type="caution">
    <text evidence="2">The sequence shown here is derived from an EMBL/GenBank/DDBJ whole genome shotgun (WGS) entry which is preliminary data.</text>
</comment>
<dbReference type="PANTHER" id="PTHR30255:SF2">
    <property type="entry name" value="SINGLE-STRANDED-DNA-SPECIFIC EXONUCLEASE RECJ"/>
    <property type="match status" value="1"/>
</dbReference>
<dbReference type="AlphaFoldDB" id="A0A2A5IMX1"/>
<accession>A0A2A5IMX1</accession>
<dbReference type="Gene3D" id="3.90.1640.30">
    <property type="match status" value="1"/>
</dbReference>
<dbReference type="GO" id="GO:0004527">
    <property type="term" value="F:exonuclease activity"/>
    <property type="evidence" value="ECO:0007669"/>
    <property type="project" value="UniProtKB-KW"/>
</dbReference>
<dbReference type="Pfam" id="PF01368">
    <property type="entry name" value="DHH"/>
    <property type="match status" value="1"/>
</dbReference>
<dbReference type="OrthoDB" id="9809852at2"/>
<evidence type="ECO:0000259" key="1">
    <source>
        <dbReference type="Pfam" id="PF01368"/>
    </source>
</evidence>
<dbReference type="Gene3D" id="3.10.310.30">
    <property type="match status" value="1"/>
</dbReference>
<keyword evidence="2" id="KW-0378">Hydrolase</keyword>
<dbReference type="InterPro" id="IPR001667">
    <property type="entry name" value="DDH_dom"/>
</dbReference>
<sequence length="566" mass="64111">MEYKVIGNNDFEQGIIKTILSNRGIFSSEMGSVLNPSSAYEQPYSSLCNINKASELLLDHLKNGSNIFIQIDSDTDGITSSVILMKYIKKMFPKSKITYRMHKGKEHGVILDTVPDNTDLVIIPDAGSSQYEIHKELKERGCDILVIDHHECDVESPHAIVVNNQLSPNYLNKSLTGAGIAYKVCQALDDKLGKNYAEEMLDLVAIGNIADSADSRCLETRYYISKGLEGIKNPFLKKLFKKQEFSTNGVKTIQNTQFYINPLINAAIRVGSKKEKDQLIKSFLGSREKVLYKKRGSAVEESISIQDDTVRILTNLKNKQKRLVDKATDEIVQKIRQENLLENKILTVYIEGILEKNLTGLVANKLADTFKRPVLLARDAEKAEFLTGSIRGYDKGKVKNFKELLVGTGLFEFVEGHANAAGFCIKKNSFKKINSALNDLLKDIEHKTVLDVNFEIPFKLLKEDFILEIGNQRELWGYKLEEPLVAITDIHVNKSEIEILKKRTTTLKIRSNQVEFKKQFYKNEFPQLTDESESYVLTCIGKCKLSSENKPYIEIVDLEVVHSFLF</sequence>
<dbReference type="InterPro" id="IPR051673">
    <property type="entry name" value="SSDNA_exonuclease_RecJ"/>
</dbReference>
<proteinExistence type="predicted"/>
<keyword evidence="2" id="KW-0269">Exonuclease</keyword>
<dbReference type="Proteomes" id="UP000228754">
    <property type="component" value="Unassembled WGS sequence"/>
</dbReference>
<name>A0A2A5IMX1_BACPU</name>
<reference evidence="2 3" key="1">
    <citation type="submission" date="2017-06" db="EMBL/GenBank/DDBJ databases">
        <title>Draft Genome Sequence of Bacillus sp Strain 36R Isolated from saline sediment at Atanasia, Sonora, Mexico.</title>
        <authorList>
            <person name="Sanchez Diaz R."/>
            <person name="Quiroz Macias M.E."/>
            <person name="Ibarra Gamez J.C."/>
            <person name="Enciso Ibarra J."/>
            <person name="Gomez Gil B."/>
            <person name="Galaviz Silva L."/>
        </authorList>
    </citation>
    <scope>NUCLEOTIDE SEQUENCE [LARGE SCALE GENOMIC DNA]</scope>
    <source>
        <strain evidence="2 3">36R_ATNSAL</strain>
    </source>
</reference>
<evidence type="ECO:0000313" key="3">
    <source>
        <dbReference type="Proteomes" id="UP000228754"/>
    </source>
</evidence>
<dbReference type="InterPro" id="IPR038763">
    <property type="entry name" value="DHH_sf"/>
</dbReference>
<organism evidence="2 3">
    <name type="scientific">Bacillus pumilus</name>
    <name type="common">Bacillus mesentericus</name>
    <dbReference type="NCBI Taxonomy" id="1408"/>
    <lineage>
        <taxon>Bacteria</taxon>
        <taxon>Bacillati</taxon>
        <taxon>Bacillota</taxon>
        <taxon>Bacilli</taxon>
        <taxon>Bacillales</taxon>
        <taxon>Bacillaceae</taxon>
        <taxon>Bacillus</taxon>
    </lineage>
</organism>
<feature type="domain" description="DDH" evidence="1">
    <location>
        <begin position="66"/>
        <end position="207"/>
    </location>
</feature>
<keyword evidence="2" id="KW-0540">Nuclease</keyword>
<protein>
    <submittedName>
        <fullName evidence="2">Single-stranded-DNA-specific exonuclease RecJ</fullName>
    </submittedName>
</protein>
<evidence type="ECO:0000313" key="2">
    <source>
        <dbReference type="EMBL" id="PCK18307.1"/>
    </source>
</evidence>
<dbReference type="PANTHER" id="PTHR30255">
    <property type="entry name" value="SINGLE-STRANDED-DNA-SPECIFIC EXONUCLEASE RECJ"/>
    <property type="match status" value="1"/>
</dbReference>